<comment type="caution">
    <text evidence="1">The sequence shown here is derived from an EMBL/GenBank/DDBJ whole genome shotgun (WGS) entry which is preliminary data.</text>
</comment>
<dbReference type="EMBL" id="SMZQ01000009">
    <property type="protein sequence ID" value="TDL33974.1"/>
    <property type="molecule type" value="Genomic_DNA"/>
</dbReference>
<organism evidence="1 2">
    <name type="scientific">Arthrobacter nitrophenolicus</name>
    <dbReference type="NCBI Taxonomy" id="683150"/>
    <lineage>
        <taxon>Bacteria</taxon>
        <taxon>Bacillati</taxon>
        <taxon>Actinomycetota</taxon>
        <taxon>Actinomycetes</taxon>
        <taxon>Micrococcales</taxon>
        <taxon>Micrococcaceae</taxon>
        <taxon>Arthrobacter</taxon>
    </lineage>
</organism>
<reference evidence="1 2" key="1">
    <citation type="submission" date="2019-03" db="EMBL/GenBank/DDBJ databases">
        <title>Genome Sequencing and Assembly of Various Microbes Isolated from Partially Reclaimed Soil and Acid Mine Drainage (AMD) Site.</title>
        <authorList>
            <person name="Steinbock B."/>
            <person name="Bechtold R."/>
            <person name="Sevigny J.L."/>
            <person name="Thomas D."/>
            <person name="Cuthill L.R."/>
            <person name="Aveiro Johannsen E.J."/>
            <person name="Thomas K."/>
            <person name="Ghosh A."/>
        </authorList>
    </citation>
    <scope>NUCLEOTIDE SEQUENCE [LARGE SCALE GENOMIC DNA]</scope>
    <source>
        <strain evidence="1 2">S-A1</strain>
    </source>
</reference>
<dbReference type="PANTHER" id="PTHR37489">
    <property type="entry name" value="DUF3500 DOMAIN-CONTAINING PROTEIN"/>
    <property type="match status" value="1"/>
</dbReference>
<accession>A0A4R5XQZ2</accession>
<evidence type="ECO:0000313" key="1">
    <source>
        <dbReference type="EMBL" id="TDL33974.1"/>
    </source>
</evidence>
<dbReference type="AlphaFoldDB" id="A0A4R5XQZ2"/>
<sequence length="419" mass="46717">MSTAEFRHFLFPQGHPRIEDVKGLDAYAYRQEARKAGTFTGELVKGWTPLYLNEFRGVTEDGTLREGLYPFAPALPGEEAPVTAMVEAAEALLAAVSAEDRDKLTYPVDAVEWQTWANPEFMQFDTGLRLEFQPRDVREIALALVKASLSPEGYELAHGMMLINGFLGEVVGLQSVLNEFSYNFALYGTPHQSAPWGWQLYGHHCAVNCLVVDGRMSLSPVFFGAEPNEIDEGPHAGTAAFGDRIQLGTNLMAALPADQQAAATVYQQMVDPAMPEGRVHPGDERHLAGAFQDNRVIPFEGIRVADMPAEAQQIALSIVEKFVLPLPEGPRAARMREVKEHLEETWFSWIGGHKPGDVFYYRIQSPVVIAELDHHCGVFLDYRTPKQFHVHTVLRTPHGNDYGRSWVCQWQAAKSEVAR</sequence>
<gene>
    <name evidence="1" type="ORF">E2R57_15780</name>
</gene>
<dbReference type="OrthoDB" id="581140at2"/>
<name>A0A4R5XQZ2_9MICC</name>
<dbReference type="InterPro" id="IPR021889">
    <property type="entry name" value="DUF3500"/>
</dbReference>
<dbReference type="Pfam" id="PF12006">
    <property type="entry name" value="DUF3500"/>
    <property type="match status" value="1"/>
</dbReference>
<dbReference type="RefSeq" id="WP_133350632.1">
    <property type="nucleotide sequence ID" value="NZ_SMZQ01000009.1"/>
</dbReference>
<proteinExistence type="predicted"/>
<evidence type="ECO:0000313" key="2">
    <source>
        <dbReference type="Proteomes" id="UP000294621"/>
    </source>
</evidence>
<protein>
    <submittedName>
        <fullName evidence="1">DUF3500 domain-containing protein</fullName>
    </submittedName>
</protein>
<dbReference type="PANTHER" id="PTHR37489:SF1">
    <property type="entry name" value="DUF3500 DOMAIN-CONTAINING PROTEIN"/>
    <property type="match status" value="1"/>
</dbReference>
<dbReference type="Proteomes" id="UP000294621">
    <property type="component" value="Unassembled WGS sequence"/>
</dbReference>